<dbReference type="InterPro" id="IPR024690">
    <property type="entry name" value="CN_hydtase_beta_dom_C"/>
</dbReference>
<dbReference type="Gene3D" id="1.10.472.20">
    <property type="entry name" value="Nitrile hydratase, beta subunit"/>
    <property type="match status" value="1"/>
</dbReference>
<dbReference type="GO" id="GO:0018822">
    <property type="term" value="F:nitrile hydratase activity"/>
    <property type="evidence" value="ECO:0007669"/>
    <property type="project" value="UniProtKB-EC"/>
</dbReference>
<comment type="similarity">
    <text evidence="2">Belongs to the nitrile hydratase subunit beta family.</text>
</comment>
<protein>
    <recommendedName>
        <fullName evidence="3">nitrile hydratase</fullName>
        <ecNumber evidence="3">4.2.1.84</ecNumber>
    </recommendedName>
</protein>
<evidence type="ECO:0000313" key="8">
    <source>
        <dbReference type="EMBL" id="KZD20486.1"/>
    </source>
</evidence>
<feature type="domain" description="Nitrile hydratase beta subunit-like N-terminal" evidence="7">
    <location>
        <begin position="1"/>
        <end position="113"/>
    </location>
</feature>
<comment type="catalytic activity">
    <reaction evidence="5">
        <text>an aliphatic primary amide = an aliphatic nitrile + H2O</text>
        <dbReference type="Rhea" id="RHEA:12673"/>
        <dbReference type="ChEBI" id="CHEBI:15377"/>
        <dbReference type="ChEBI" id="CHEBI:65285"/>
        <dbReference type="ChEBI" id="CHEBI:80291"/>
        <dbReference type="EC" id="4.2.1.84"/>
    </reaction>
</comment>
<evidence type="ECO:0000256" key="2">
    <source>
        <dbReference type="ARBA" id="ARBA00009098"/>
    </source>
</evidence>
<feature type="domain" description="Nitrile hydratase beta subunit" evidence="6">
    <location>
        <begin position="139"/>
        <end position="236"/>
    </location>
</feature>
<dbReference type="InterPro" id="IPR042262">
    <property type="entry name" value="CN_hydtase_beta_C"/>
</dbReference>
<accession>A0A163X6M3</accession>
<dbReference type="NCBIfam" id="TIGR03888">
    <property type="entry name" value="nitrile_beta"/>
    <property type="match status" value="1"/>
</dbReference>
<evidence type="ECO:0000256" key="3">
    <source>
        <dbReference type="ARBA" id="ARBA00013079"/>
    </source>
</evidence>
<dbReference type="InterPro" id="IPR049054">
    <property type="entry name" value="CN_hydtase_beta-like_N"/>
</dbReference>
<organism evidence="8 9">
    <name type="scientific">Tardiphaga robiniae</name>
    <dbReference type="NCBI Taxonomy" id="943830"/>
    <lineage>
        <taxon>Bacteria</taxon>
        <taxon>Pseudomonadati</taxon>
        <taxon>Pseudomonadota</taxon>
        <taxon>Alphaproteobacteria</taxon>
        <taxon>Hyphomicrobiales</taxon>
        <taxon>Nitrobacteraceae</taxon>
        <taxon>Tardiphaga</taxon>
    </lineage>
</organism>
<gene>
    <name evidence="8" type="ORF">A4A58_19945</name>
</gene>
<dbReference type="EMBL" id="LVYV01000056">
    <property type="protein sequence ID" value="KZD20486.1"/>
    <property type="molecule type" value="Genomic_DNA"/>
</dbReference>
<dbReference type="Proteomes" id="UP000076574">
    <property type="component" value="Unassembled WGS sequence"/>
</dbReference>
<comment type="caution">
    <text evidence="8">The sequence shown here is derived from an EMBL/GenBank/DDBJ whole genome shotgun (WGS) entry which is preliminary data.</text>
</comment>
<reference evidence="8 9" key="1">
    <citation type="submission" date="2016-03" db="EMBL/GenBank/DDBJ databases">
        <title>Microsymbionts genomes from the relict species Vavilovia formosa (Stev.) Fed.</title>
        <authorList>
            <person name="Kopat V."/>
            <person name="Chirak E."/>
            <person name="Kimeklis A."/>
            <person name="Andronov E."/>
        </authorList>
    </citation>
    <scope>NUCLEOTIDE SEQUENCE [LARGE SCALE GENOMIC DNA]</scope>
    <source>
        <strain evidence="8 9">Vaf07</strain>
    </source>
</reference>
<dbReference type="STRING" id="943830.A4A58_19945"/>
<dbReference type="InterPro" id="IPR003168">
    <property type="entry name" value="Nitrile_hydratase_bsu"/>
</dbReference>
<dbReference type="SUPFAM" id="SSF50090">
    <property type="entry name" value="Electron transport accessory proteins"/>
    <property type="match status" value="1"/>
</dbReference>
<evidence type="ECO:0000256" key="4">
    <source>
        <dbReference type="ARBA" id="ARBA00023239"/>
    </source>
</evidence>
<evidence type="ECO:0000256" key="1">
    <source>
        <dbReference type="ARBA" id="ARBA00004042"/>
    </source>
</evidence>
<dbReference type="OrthoDB" id="3478924at2"/>
<dbReference type="RefSeq" id="WP_068738853.1">
    <property type="nucleotide sequence ID" value="NZ_LVYV01000056.1"/>
</dbReference>
<keyword evidence="9" id="KW-1185">Reference proteome</keyword>
<evidence type="ECO:0000313" key="9">
    <source>
        <dbReference type="Proteomes" id="UP000076574"/>
    </source>
</evidence>
<evidence type="ECO:0000256" key="5">
    <source>
        <dbReference type="ARBA" id="ARBA00044877"/>
    </source>
</evidence>
<dbReference type="InterPro" id="IPR008990">
    <property type="entry name" value="Elect_transpt_acc-like_dom_sf"/>
</dbReference>
<evidence type="ECO:0000259" key="6">
    <source>
        <dbReference type="Pfam" id="PF02211"/>
    </source>
</evidence>
<dbReference type="Pfam" id="PF02211">
    <property type="entry name" value="NHase_beta_C"/>
    <property type="match status" value="1"/>
</dbReference>
<dbReference type="Gene3D" id="2.30.30.50">
    <property type="match status" value="1"/>
</dbReference>
<name>A0A163X6M3_9BRAD</name>
<dbReference type="EC" id="4.2.1.84" evidence="3"/>
<keyword evidence="4" id="KW-0456">Lyase</keyword>
<sequence>MKLQHYLGGLEGLDPISLETRVFVEPWEERIFGIHTAMMALSPQLDLEATPSTFNTEWTWADLRKGAEAMNPFDYFRFRYYEKWLGGISEYFVAKGYISQADLDARTAAFLSSSAALPMGGDVAVDARVRKYLMTGDDPRRERPVPPLFAVGNAVRVADPKSVGHTRLPGHLRNKVGLIDSVYPDAYTYLCDTGVDGVGRAMPVYCVKFDPEDLWPGNTETNFTFYADLFEAYLEPAATLRNL</sequence>
<dbReference type="Pfam" id="PF21006">
    <property type="entry name" value="NHase_beta_N"/>
    <property type="match status" value="1"/>
</dbReference>
<evidence type="ECO:0000259" key="7">
    <source>
        <dbReference type="Pfam" id="PF21006"/>
    </source>
</evidence>
<dbReference type="GO" id="GO:0046914">
    <property type="term" value="F:transition metal ion binding"/>
    <property type="evidence" value="ECO:0007669"/>
    <property type="project" value="InterPro"/>
</dbReference>
<comment type="function">
    <text evidence="1">NHase catalyzes the hydration of various nitrile compounds to the corresponding amides.</text>
</comment>
<proteinExistence type="inferred from homology"/>
<dbReference type="AlphaFoldDB" id="A0A163X6M3"/>